<dbReference type="PANTHER" id="PTHR23502">
    <property type="entry name" value="MAJOR FACILITATOR SUPERFAMILY"/>
    <property type="match status" value="1"/>
</dbReference>
<name>A0A0B8MYR9_TALPI</name>
<protein>
    <submittedName>
        <fullName evidence="7">Spermine family transmembrane transporter</fullName>
    </submittedName>
</protein>
<dbReference type="Gene3D" id="1.20.1250.20">
    <property type="entry name" value="MFS general substrate transporter like domains"/>
    <property type="match status" value="1"/>
</dbReference>
<keyword evidence="3 5" id="KW-1133">Transmembrane helix</keyword>
<evidence type="ECO:0000313" key="7">
    <source>
        <dbReference type="EMBL" id="GAM43359.1"/>
    </source>
</evidence>
<dbReference type="AlphaFoldDB" id="A0A0B8MYR9"/>
<evidence type="ECO:0000256" key="3">
    <source>
        <dbReference type="ARBA" id="ARBA00022989"/>
    </source>
</evidence>
<dbReference type="PANTHER" id="PTHR23502:SF23">
    <property type="entry name" value="FLUCONAZOLE RESISTANCE PROTEIN 1"/>
    <property type="match status" value="1"/>
</dbReference>
<dbReference type="SUPFAM" id="SSF103473">
    <property type="entry name" value="MFS general substrate transporter"/>
    <property type="match status" value="1"/>
</dbReference>
<gene>
    <name evidence="7" type="ORF">TCE0_047f18102</name>
</gene>
<evidence type="ECO:0000313" key="8">
    <source>
        <dbReference type="Proteomes" id="UP000053095"/>
    </source>
</evidence>
<keyword evidence="8" id="KW-1185">Reference proteome</keyword>
<dbReference type="GO" id="GO:0005886">
    <property type="term" value="C:plasma membrane"/>
    <property type="evidence" value="ECO:0007669"/>
    <property type="project" value="TreeGrafter"/>
</dbReference>
<dbReference type="FunFam" id="1.20.1250.20:FF:000011">
    <property type="entry name" value="MFS multidrug transporter, putative"/>
    <property type="match status" value="1"/>
</dbReference>
<feature type="transmembrane region" description="Helical" evidence="5">
    <location>
        <begin position="12"/>
        <end position="30"/>
    </location>
</feature>
<feature type="transmembrane region" description="Helical" evidence="5">
    <location>
        <begin position="283"/>
        <end position="307"/>
    </location>
</feature>
<dbReference type="PROSITE" id="PS50850">
    <property type="entry name" value="MFS"/>
    <property type="match status" value="1"/>
</dbReference>
<dbReference type="InterPro" id="IPR020846">
    <property type="entry name" value="MFS_dom"/>
</dbReference>
<feature type="transmembrane region" description="Helical" evidence="5">
    <location>
        <begin position="260"/>
        <end position="277"/>
    </location>
</feature>
<keyword evidence="4 5" id="KW-0472">Membrane</keyword>
<feature type="transmembrane region" description="Helical" evidence="5">
    <location>
        <begin position="36"/>
        <end position="59"/>
    </location>
</feature>
<comment type="subcellular location">
    <subcellularLocation>
        <location evidence="1">Membrane</location>
        <topology evidence="1">Multi-pass membrane protein</topology>
    </subcellularLocation>
</comment>
<evidence type="ECO:0000256" key="1">
    <source>
        <dbReference type="ARBA" id="ARBA00004141"/>
    </source>
</evidence>
<keyword evidence="2 5" id="KW-0812">Transmembrane</keyword>
<feature type="transmembrane region" description="Helical" evidence="5">
    <location>
        <begin position="327"/>
        <end position="344"/>
    </location>
</feature>
<feature type="transmembrane region" description="Helical" evidence="5">
    <location>
        <begin position="176"/>
        <end position="199"/>
    </location>
</feature>
<dbReference type="Pfam" id="PF07690">
    <property type="entry name" value="MFS_1"/>
    <property type="match status" value="1"/>
</dbReference>
<feature type="transmembrane region" description="Helical" evidence="5">
    <location>
        <begin position="219"/>
        <end position="239"/>
    </location>
</feature>
<feature type="transmembrane region" description="Helical" evidence="5">
    <location>
        <begin position="350"/>
        <end position="373"/>
    </location>
</feature>
<accession>A0A0B8MYR9</accession>
<dbReference type="GO" id="GO:0015244">
    <property type="term" value="F:fluconazole transmembrane transporter activity"/>
    <property type="evidence" value="ECO:0007669"/>
    <property type="project" value="TreeGrafter"/>
</dbReference>
<feature type="transmembrane region" description="Helical" evidence="5">
    <location>
        <begin position="71"/>
        <end position="93"/>
    </location>
</feature>
<organism evidence="7 8">
    <name type="scientific">Talaromyces pinophilus</name>
    <name type="common">Penicillium pinophilum</name>
    <dbReference type="NCBI Taxonomy" id="128442"/>
    <lineage>
        <taxon>Eukaryota</taxon>
        <taxon>Fungi</taxon>
        <taxon>Dikarya</taxon>
        <taxon>Ascomycota</taxon>
        <taxon>Pezizomycotina</taxon>
        <taxon>Eurotiomycetes</taxon>
        <taxon>Eurotiomycetidae</taxon>
        <taxon>Eurotiales</taxon>
        <taxon>Trichocomaceae</taxon>
        <taxon>Talaromyces</taxon>
        <taxon>Talaromyces sect. Talaromyces</taxon>
    </lineage>
</organism>
<dbReference type="InterPro" id="IPR011701">
    <property type="entry name" value="MFS"/>
</dbReference>
<dbReference type="GO" id="GO:1990961">
    <property type="term" value="P:xenobiotic detoxification by transmembrane export across the plasma membrane"/>
    <property type="evidence" value="ECO:0007669"/>
    <property type="project" value="TreeGrafter"/>
</dbReference>
<feature type="domain" description="Major facilitator superfamily (MFS) profile" evidence="6">
    <location>
        <begin position="1"/>
        <end position="377"/>
    </location>
</feature>
<reference evidence="8" key="1">
    <citation type="journal article" date="2015" name="Genome Announc.">
        <title>Draft genome sequence of Talaromyces cellulolyticus strain Y-94, a source of lignocellulosic biomass-degrading enzymes.</title>
        <authorList>
            <person name="Fujii T."/>
            <person name="Koike H."/>
            <person name="Sawayama S."/>
            <person name="Yano S."/>
            <person name="Inoue H."/>
        </authorList>
    </citation>
    <scope>NUCLEOTIDE SEQUENCE [LARGE SCALE GENOMIC DNA]</scope>
    <source>
        <strain evidence="8">Y-94</strain>
    </source>
</reference>
<dbReference type="InterPro" id="IPR036259">
    <property type="entry name" value="MFS_trans_sf"/>
</dbReference>
<dbReference type="Proteomes" id="UP000053095">
    <property type="component" value="Unassembled WGS sequence"/>
</dbReference>
<proteinExistence type="predicted"/>
<evidence type="ECO:0000256" key="4">
    <source>
        <dbReference type="ARBA" id="ARBA00023136"/>
    </source>
</evidence>
<evidence type="ECO:0000256" key="2">
    <source>
        <dbReference type="ARBA" id="ARBA00022692"/>
    </source>
</evidence>
<evidence type="ECO:0000256" key="5">
    <source>
        <dbReference type="SAM" id="Phobius"/>
    </source>
</evidence>
<dbReference type="EMBL" id="DF933843">
    <property type="protein sequence ID" value="GAM43359.1"/>
    <property type="molecule type" value="Genomic_DNA"/>
</dbReference>
<sequence length="388" mass="43521">MSEMPYFGRNPVYLGTLAVFVALQPAIIHTKNFQTLLAIRFLSGVFGSPVLATGGASIVDMYQPSKRAYTISIWGIAAIMGPVMGPMVGGFTVDAKGWKWTIWEILWLSGFCFVFLFCFLPETSASRIIFARTSRLRKIIGDQSPSIKCQPELEGQSLTTREILLMLFSRPFTLSFFEPIVLALNLYIALLYALIYLWFESFPLVFEGIYGFNGGEMGLAYLGILIGCLLTVSPFWWYLRRVTEPRFINGRLEPEHRVPPACVCGFFIPISLFWFGWSSRSSVHWIVPTIGTIFFTPGAFLLFNSVLNYLGGAYPLHAASVYAGNDLMRSSFGAGFPLFAPAMFHRLGVAWASTLLAFLSMVFIPVPFVLVRYGERLRALSRHARHDI</sequence>
<feature type="transmembrane region" description="Helical" evidence="5">
    <location>
        <begin position="105"/>
        <end position="130"/>
    </location>
</feature>
<evidence type="ECO:0000259" key="6">
    <source>
        <dbReference type="PROSITE" id="PS50850"/>
    </source>
</evidence>